<dbReference type="EMBL" id="JABFAC010000009">
    <property type="protein sequence ID" value="MBA0624326.1"/>
    <property type="molecule type" value="Genomic_DNA"/>
</dbReference>
<accession>A0A7J8SFI4</accession>
<name>A0A7J8SFI4_GOSDV</name>
<dbReference type="Proteomes" id="UP000593561">
    <property type="component" value="Unassembled WGS sequence"/>
</dbReference>
<dbReference type="AlphaFoldDB" id="A0A7J8SFI4"/>
<evidence type="ECO:0000313" key="1">
    <source>
        <dbReference type="EMBL" id="MBA0624326.1"/>
    </source>
</evidence>
<proteinExistence type="predicted"/>
<reference evidence="1 2" key="1">
    <citation type="journal article" date="2019" name="Genome Biol. Evol.">
        <title>Insights into the evolution of the New World diploid cottons (Gossypium, subgenus Houzingenia) based on genome sequencing.</title>
        <authorList>
            <person name="Grover C.E."/>
            <person name="Arick M.A. 2nd"/>
            <person name="Thrash A."/>
            <person name="Conover J.L."/>
            <person name="Sanders W.S."/>
            <person name="Peterson D.G."/>
            <person name="Frelichowski J.E."/>
            <person name="Scheffler J.A."/>
            <person name="Scheffler B.E."/>
            <person name="Wendel J.F."/>
        </authorList>
    </citation>
    <scope>NUCLEOTIDE SEQUENCE [LARGE SCALE GENOMIC DNA]</scope>
    <source>
        <strain evidence="1">27</strain>
        <tissue evidence="1">Leaf</tissue>
    </source>
</reference>
<gene>
    <name evidence="1" type="ORF">Godav_009705</name>
</gene>
<evidence type="ECO:0000313" key="2">
    <source>
        <dbReference type="Proteomes" id="UP000593561"/>
    </source>
</evidence>
<comment type="caution">
    <text evidence="1">The sequence shown here is derived from an EMBL/GenBank/DDBJ whole genome shotgun (WGS) entry which is preliminary data.</text>
</comment>
<sequence length="38" mass="4433">MKKGFLDKVEDNVAVWIWSGKTQQEKGDNLTDEYMSKL</sequence>
<keyword evidence="2" id="KW-1185">Reference proteome</keyword>
<protein>
    <submittedName>
        <fullName evidence="1">Uncharacterized protein</fullName>
    </submittedName>
</protein>
<organism evidence="1 2">
    <name type="scientific">Gossypium davidsonii</name>
    <name type="common">Davidson's cotton</name>
    <name type="synonym">Gossypium klotzschianum subsp. davidsonii</name>
    <dbReference type="NCBI Taxonomy" id="34287"/>
    <lineage>
        <taxon>Eukaryota</taxon>
        <taxon>Viridiplantae</taxon>
        <taxon>Streptophyta</taxon>
        <taxon>Embryophyta</taxon>
        <taxon>Tracheophyta</taxon>
        <taxon>Spermatophyta</taxon>
        <taxon>Magnoliopsida</taxon>
        <taxon>eudicotyledons</taxon>
        <taxon>Gunneridae</taxon>
        <taxon>Pentapetalae</taxon>
        <taxon>rosids</taxon>
        <taxon>malvids</taxon>
        <taxon>Malvales</taxon>
        <taxon>Malvaceae</taxon>
        <taxon>Malvoideae</taxon>
        <taxon>Gossypium</taxon>
    </lineage>
</organism>